<name>A0A1M4E8Z1_9ACTN</name>
<proteinExistence type="predicted"/>
<reference evidence="2" key="1">
    <citation type="submission" date="2016-04" db="EMBL/GenBank/DDBJ databases">
        <authorList>
            <person name="Evans L.H."/>
            <person name="Alamgir A."/>
            <person name="Owens N."/>
            <person name="Weber N.D."/>
            <person name="Virtaneva K."/>
            <person name="Barbian K."/>
            <person name="Babar A."/>
            <person name="Rosenke K."/>
        </authorList>
    </citation>
    <scope>NUCLEOTIDE SEQUENCE</scope>
    <source>
        <strain evidence="2">Nono1</strain>
    </source>
</reference>
<organism evidence="2">
    <name type="scientific">Nonomuraea gerenzanensis</name>
    <dbReference type="NCBI Taxonomy" id="93944"/>
    <lineage>
        <taxon>Bacteria</taxon>
        <taxon>Bacillati</taxon>
        <taxon>Actinomycetota</taxon>
        <taxon>Actinomycetes</taxon>
        <taxon>Streptosporangiales</taxon>
        <taxon>Streptosporangiaceae</taxon>
        <taxon>Nonomuraea</taxon>
    </lineage>
</organism>
<evidence type="ECO:0000256" key="1">
    <source>
        <dbReference type="SAM" id="MobiDB-lite"/>
    </source>
</evidence>
<sequence length="225" mass="24211">MLEPPGLRRRLQPQLLVEDPAQVVVGQQGLAPPPRPAQALDEAQVVPLVERVPGDERAQLRHQLPMVAEPQVRLQPQLHGPVADLLQVGEMPGHDGPRRDVGQRAPPPQAQPVTQPPRRLLGGAGAHELPALRHGVGERLRVELPGLHPQQVAGRLGHQHVRHRAGGRLGGQCRAQVVHVGADRADPPAATLPQLLGDRLHVHDLVGAEQQQGQDLACLPALGQR</sequence>
<dbReference type="EMBL" id="LT559118">
    <property type="protein sequence ID" value="SBO95123.1"/>
    <property type="molecule type" value="Genomic_DNA"/>
</dbReference>
<dbReference type="AlphaFoldDB" id="A0A1M4E8Z1"/>
<accession>A0A1M4E8Z1</accession>
<protein>
    <submittedName>
        <fullName evidence="2">Uncharacterized protein</fullName>
    </submittedName>
</protein>
<gene>
    <name evidence="2" type="ORF">BN4615_P4639</name>
</gene>
<feature type="region of interest" description="Disordered" evidence="1">
    <location>
        <begin position="87"/>
        <end position="123"/>
    </location>
</feature>
<feature type="compositionally biased region" description="Basic and acidic residues" evidence="1">
    <location>
        <begin position="92"/>
        <end position="102"/>
    </location>
</feature>
<evidence type="ECO:0000313" key="2">
    <source>
        <dbReference type="EMBL" id="SBO95123.1"/>
    </source>
</evidence>